<dbReference type="Gene3D" id="3.40.50.880">
    <property type="match status" value="1"/>
</dbReference>
<proteinExistence type="predicted"/>
<feature type="chain" id="PRO_5046863687" evidence="1">
    <location>
        <begin position="23"/>
        <end position="267"/>
    </location>
</feature>
<evidence type="ECO:0000313" key="4">
    <source>
        <dbReference type="Proteomes" id="UP001168528"/>
    </source>
</evidence>
<dbReference type="PANTHER" id="PTHR40469">
    <property type="entry name" value="SECRETED GLYCOSYL HYDROLASE"/>
    <property type="match status" value="1"/>
</dbReference>
<dbReference type="PROSITE" id="PS51257">
    <property type="entry name" value="PROKAR_LIPOPROTEIN"/>
    <property type="match status" value="1"/>
</dbReference>
<keyword evidence="4" id="KW-1185">Reference proteome</keyword>
<protein>
    <submittedName>
        <fullName evidence="3">ThuA domain-containing protein</fullName>
    </submittedName>
</protein>
<dbReference type="PANTHER" id="PTHR40469:SF2">
    <property type="entry name" value="GALACTOSE-BINDING DOMAIN-LIKE SUPERFAMILY PROTEIN"/>
    <property type="match status" value="1"/>
</dbReference>
<evidence type="ECO:0000259" key="2">
    <source>
        <dbReference type="Pfam" id="PF06283"/>
    </source>
</evidence>
<organism evidence="3 4">
    <name type="scientific">Rhodocytophaga aerolata</name>
    <dbReference type="NCBI Taxonomy" id="455078"/>
    <lineage>
        <taxon>Bacteria</taxon>
        <taxon>Pseudomonadati</taxon>
        <taxon>Bacteroidota</taxon>
        <taxon>Cytophagia</taxon>
        <taxon>Cytophagales</taxon>
        <taxon>Rhodocytophagaceae</taxon>
        <taxon>Rhodocytophaga</taxon>
    </lineage>
</organism>
<name>A0ABT8R5F8_9BACT</name>
<evidence type="ECO:0000313" key="3">
    <source>
        <dbReference type="EMBL" id="MDO1445900.1"/>
    </source>
</evidence>
<comment type="caution">
    <text evidence="3">The sequence shown here is derived from an EMBL/GenBank/DDBJ whole genome shotgun (WGS) entry which is preliminary data.</text>
</comment>
<gene>
    <name evidence="3" type="ORF">Q0590_06535</name>
</gene>
<dbReference type="Pfam" id="PF06283">
    <property type="entry name" value="ThuA"/>
    <property type="match status" value="1"/>
</dbReference>
<sequence length="267" mass="30641">MNYRSFYYAAFFLLFSAFVAFSCSKSSSASSAKVRQEKRVLIFTKTAPDSYRHASIEPAKIAVKKLCEENGFLADTTESSEYFTDEKLKQYSALIFISSNKDVFTPEQKEAFQRYIRAGGGFVGVHAATGTEREWPWYGKLVGAVFVWHPPIQNGTIEVTDQTHLSTKHLPKRWQRYDEWYFFRDINPDIKVLATLDTTTFKSERHTANYPFAWYHEFEGGRSFYTAGGHSPEDYADPAFMKHILGGIQYAIGNNYELNYTKASAYK</sequence>
<dbReference type="Proteomes" id="UP001168528">
    <property type="component" value="Unassembled WGS sequence"/>
</dbReference>
<dbReference type="RefSeq" id="WP_302036698.1">
    <property type="nucleotide sequence ID" value="NZ_JAUKPO010000002.1"/>
</dbReference>
<dbReference type="InterPro" id="IPR029062">
    <property type="entry name" value="Class_I_gatase-like"/>
</dbReference>
<evidence type="ECO:0000256" key="1">
    <source>
        <dbReference type="SAM" id="SignalP"/>
    </source>
</evidence>
<dbReference type="EMBL" id="JAUKPO010000002">
    <property type="protein sequence ID" value="MDO1445900.1"/>
    <property type="molecule type" value="Genomic_DNA"/>
</dbReference>
<dbReference type="SUPFAM" id="SSF52317">
    <property type="entry name" value="Class I glutamine amidotransferase-like"/>
    <property type="match status" value="1"/>
</dbReference>
<feature type="signal peptide" evidence="1">
    <location>
        <begin position="1"/>
        <end position="22"/>
    </location>
</feature>
<keyword evidence="1" id="KW-0732">Signal</keyword>
<feature type="domain" description="ThuA-like" evidence="2">
    <location>
        <begin position="39"/>
        <end position="251"/>
    </location>
</feature>
<accession>A0ABT8R5F8</accession>
<reference evidence="3" key="1">
    <citation type="submission" date="2023-07" db="EMBL/GenBank/DDBJ databases">
        <title>The genome sequence of Rhodocytophaga aerolata KACC 12507.</title>
        <authorList>
            <person name="Zhang X."/>
        </authorList>
    </citation>
    <scope>NUCLEOTIDE SEQUENCE</scope>
    <source>
        <strain evidence="3">KACC 12507</strain>
    </source>
</reference>
<dbReference type="InterPro" id="IPR029010">
    <property type="entry name" value="ThuA-like"/>
</dbReference>